<dbReference type="PANTHER" id="PTHR38776">
    <property type="entry name" value="MLTA-INTERACTING PROTEIN-RELATED"/>
    <property type="match status" value="1"/>
</dbReference>
<gene>
    <name evidence="7" type="ORF">DFR39_10870</name>
</gene>
<comment type="similarity">
    <text evidence="2">Belongs to the MipA/OmpV family.</text>
</comment>
<dbReference type="AlphaFoldDB" id="A0A4R6MVV2"/>
<dbReference type="EMBL" id="SNXE01000008">
    <property type="protein sequence ID" value="TDP06602.1"/>
    <property type="molecule type" value="Genomic_DNA"/>
</dbReference>
<name>A0A4R6MVV2_9BURK</name>
<keyword evidence="3 6" id="KW-0732">Signal</keyword>
<evidence type="ECO:0000256" key="1">
    <source>
        <dbReference type="ARBA" id="ARBA00004442"/>
    </source>
</evidence>
<dbReference type="InterPro" id="IPR010583">
    <property type="entry name" value="MipA"/>
</dbReference>
<evidence type="ECO:0000256" key="2">
    <source>
        <dbReference type="ARBA" id="ARBA00005722"/>
    </source>
</evidence>
<evidence type="ECO:0000313" key="7">
    <source>
        <dbReference type="EMBL" id="TDP06602.1"/>
    </source>
</evidence>
<accession>A0A4R6MVV2</accession>
<dbReference type="Pfam" id="PF06629">
    <property type="entry name" value="MipA"/>
    <property type="match status" value="1"/>
</dbReference>
<evidence type="ECO:0000313" key="8">
    <source>
        <dbReference type="Proteomes" id="UP000295357"/>
    </source>
</evidence>
<organism evidence="7 8">
    <name type="scientific">Roseateles asaccharophilus</name>
    <dbReference type="NCBI Taxonomy" id="582607"/>
    <lineage>
        <taxon>Bacteria</taxon>
        <taxon>Pseudomonadati</taxon>
        <taxon>Pseudomonadota</taxon>
        <taxon>Betaproteobacteria</taxon>
        <taxon>Burkholderiales</taxon>
        <taxon>Sphaerotilaceae</taxon>
        <taxon>Roseateles</taxon>
    </lineage>
</organism>
<keyword evidence="5" id="KW-0998">Cell outer membrane</keyword>
<sequence>MSPSLFRSALAGVALLSSVAAQAQVGDFFRNVLPPGVEQGGVAGAVMLHAPRYAGSDQERLRVLPSVDYQWREGWFAGVVNGLGYRVSGGSGQVYGLRLSMDFGREEDDSSALRGMGDLKPRLLAGAFYNQELGGGFNLSSSLRTGRGTLLDLGVSWGHALRPDLRVAAGVAMSWADARHTQSYFGVNAAQSQASGYPVFKPGAGLRDVRASASVIYRPLRDWSLTATLGQGSLRGDVQRSPLVRDASPQSLILTVGHHF</sequence>
<keyword evidence="8" id="KW-1185">Reference proteome</keyword>
<evidence type="ECO:0000256" key="3">
    <source>
        <dbReference type="ARBA" id="ARBA00022729"/>
    </source>
</evidence>
<dbReference type="RefSeq" id="WP_133604715.1">
    <property type="nucleotide sequence ID" value="NZ_JAUFPJ010000009.1"/>
</dbReference>
<dbReference type="GO" id="GO:0009279">
    <property type="term" value="C:cell outer membrane"/>
    <property type="evidence" value="ECO:0007669"/>
    <property type="project" value="UniProtKB-SubCell"/>
</dbReference>
<keyword evidence="4" id="KW-0472">Membrane</keyword>
<comment type="caution">
    <text evidence="7">The sequence shown here is derived from an EMBL/GenBank/DDBJ whole genome shotgun (WGS) entry which is preliminary data.</text>
</comment>
<dbReference type="Proteomes" id="UP000295357">
    <property type="component" value="Unassembled WGS sequence"/>
</dbReference>
<evidence type="ECO:0000256" key="4">
    <source>
        <dbReference type="ARBA" id="ARBA00023136"/>
    </source>
</evidence>
<dbReference type="OrthoDB" id="8585044at2"/>
<comment type="subcellular location">
    <subcellularLocation>
        <location evidence="1">Cell outer membrane</location>
    </subcellularLocation>
</comment>
<proteinExistence type="inferred from homology"/>
<dbReference type="PANTHER" id="PTHR38776:SF1">
    <property type="entry name" value="MLTA-INTERACTING PROTEIN-RELATED"/>
    <property type="match status" value="1"/>
</dbReference>
<protein>
    <submittedName>
        <fullName evidence="7">Outer membrane scaffolding protein for murein synthesis (MipA/OmpV family)</fullName>
    </submittedName>
</protein>
<feature type="chain" id="PRO_5020473061" evidence="6">
    <location>
        <begin position="24"/>
        <end position="260"/>
    </location>
</feature>
<evidence type="ECO:0000256" key="6">
    <source>
        <dbReference type="SAM" id="SignalP"/>
    </source>
</evidence>
<feature type="signal peptide" evidence="6">
    <location>
        <begin position="1"/>
        <end position="23"/>
    </location>
</feature>
<evidence type="ECO:0000256" key="5">
    <source>
        <dbReference type="ARBA" id="ARBA00023237"/>
    </source>
</evidence>
<reference evidence="7 8" key="1">
    <citation type="submission" date="2019-03" db="EMBL/GenBank/DDBJ databases">
        <title>Genomic Encyclopedia of Type Strains, Phase IV (KMG-IV): sequencing the most valuable type-strain genomes for metagenomic binning, comparative biology and taxonomic classification.</title>
        <authorList>
            <person name="Goeker M."/>
        </authorList>
    </citation>
    <scope>NUCLEOTIDE SEQUENCE [LARGE SCALE GENOMIC DNA]</scope>
    <source>
        <strain evidence="7 8">DSM 25082</strain>
    </source>
</reference>